<keyword evidence="1" id="KW-1133">Transmembrane helix</keyword>
<comment type="caution">
    <text evidence="2">The sequence shown here is derived from an EMBL/GenBank/DDBJ whole genome shotgun (WGS) entry which is preliminary data.</text>
</comment>
<protein>
    <submittedName>
        <fullName evidence="2">Uncharacterized protein</fullName>
    </submittedName>
</protein>
<evidence type="ECO:0000313" key="3">
    <source>
        <dbReference type="Proteomes" id="UP000823775"/>
    </source>
</evidence>
<proteinExistence type="predicted"/>
<reference evidence="2 3" key="1">
    <citation type="journal article" date="2021" name="BMC Genomics">
        <title>Datura genome reveals duplications of psychoactive alkaloid biosynthetic genes and high mutation rate following tissue culture.</title>
        <authorList>
            <person name="Rajewski A."/>
            <person name="Carter-House D."/>
            <person name="Stajich J."/>
            <person name="Litt A."/>
        </authorList>
    </citation>
    <scope>NUCLEOTIDE SEQUENCE [LARGE SCALE GENOMIC DNA]</scope>
    <source>
        <strain evidence="2">AR-01</strain>
    </source>
</reference>
<dbReference type="Proteomes" id="UP000823775">
    <property type="component" value="Unassembled WGS sequence"/>
</dbReference>
<keyword evidence="1" id="KW-0472">Membrane</keyword>
<keyword evidence="1" id="KW-0812">Transmembrane</keyword>
<sequence length="106" mass="12174">MWESEKVGYWEDKKGCGKMEKGKPKEILFRLGRLKQTGDSRVEQEFHLLAASWAPNVQVICKGLAVGWRSMVLNRWSTGRALMLPSFYFYVYGCGSLHIWTSDSPI</sequence>
<evidence type="ECO:0000256" key="1">
    <source>
        <dbReference type="SAM" id="Phobius"/>
    </source>
</evidence>
<feature type="transmembrane region" description="Helical" evidence="1">
    <location>
        <begin position="81"/>
        <end position="100"/>
    </location>
</feature>
<name>A0ABS8T1K9_DATST</name>
<evidence type="ECO:0000313" key="2">
    <source>
        <dbReference type="EMBL" id="MCD7464815.1"/>
    </source>
</evidence>
<dbReference type="EMBL" id="JACEIK010000995">
    <property type="protein sequence ID" value="MCD7464815.1"/>
    <property type="molecule type" value="Genomic_DNA"/>
</dbReference>
<gene>
    <name evidence="2" type="ORF">HAX54_053449</name>
</gene>
<keyword evidence="3" id="KW-1185">Reference proteome</keyword>
<accession>A0ABS8T1K9</accession>
<organism evidence="2 3">
    <name type="scientific">Datura stramonium</name>
    <name type="common">Jimsonweed</name>
    <name type="synonym">Common thornapple</name>
    <dbReference type="NCBI Taxonomy" id="4076"/>
    <lineage>
        <taxon>Eukaryota</taxon>
        <taxon>Viridiplantae</taxon>
        <taxon>Streptophyta</taxon>
        <taxon>Embryophyta</taxon>
        <taxon>Tracheophyta</taxon>
        <taxon>Spermatophyta</taxon>
        <taxon>Magnoliopsida</taxon>
        <taxon>eudicotyledons</taxon>
        <taxon>Gunneridae</taxon>
        <taxon>Pentapetalae</taxon>
        <taxon>asterids</taxon>
        <taxon>lamiids</taxon>
        <taxon>Solanales</taxon>
        <taxon>Solanaceae</taxon>
        <taxon>Solanoideae</taxon>
        <taxon>Datureae</taxon>
        <taxon>Datura</taxon>
    </lineage>
</organism>